<proteinExistence type="predicted"/>
<evidence type="ECO:0000259" key="3">
    <source>
        <dbReference type="PROSITE" id="PS50977"/>
    </source>
</evidence>
<evidence type="ECO:0000313" key="4">
    <source>
        <dbReference type="EMBL" id="SDY97576.1"/>
    </source>
</evidence>
<dbReference type="InterPro" id="IPR009057">
    <property type="entry name" value="Homeodomain-like_sf"/>
</dbReference>
<dbReference type="AlphaFoldDB" id="A0A1H3P8Y4"/>
<dbReference type="InterPro" id="IPR001647">
    <property type="entry name" value="HTH_TetR"/>
</dbReference>
<name>A0A1H3P8Y4_9PSEU</name>
<reference evidence="5" key="1">
    <citation type="submission" date="2016-10" db="EMBL/GenBank/DDBJ databases">
        <authorList>
            <person name="Varghese N."/>
            <person name="Submissions S."/>
        </authorList>
    </citation>
    <scope>NUCLEOTIDE SEQUENCE [LARGE SCALE GENOMIC DNA]</scope>
    <source>
        <strain evidence="5">CGMCC 4.3530</strain>
    </source>
</reference>
<dbReference type="Pfam" id="PF00440">
    <property type="entry name" value="TetR_N"/>
    <property type="match status" value="1"/>
</dbReference>
<evidence type="ECO:0000256" key="2">
    <source>
        <dbReference type="PROSITE-ProRule" id="PRU00335"/>
    </source>
</evidence>
<dbReference type="OrthoDB" id="4143918at2"/>
<evidence type="ECO:0000256" key="1">
    <source>
        <dbReference type="ARBA" id="ARBA00023125"/>
    </source>
</evidence>
<dbReference type="Gene3D" id="1.10.357.10">
    <property type="entry name" value="Tetracycline Repressor, domain 2"/>
    <property type="match status" value="1"/>
</dbReference>
<keyword evidence="1 2" id="KW-0238">DNA-binding</keyword>
<dbReference type="Proteomes" id="UP000199529">
    <property type="component" value="Unassembled WGS sequence"/>
</dbReference>
<feature type="DNA-binding region" description="H-T-H motif" evidence="2">
    <location>
        <begin position="34"/>
        <end position="53"/>
    </location>
</feature>
<gene>
    <name evidence="4" type="ORF">SAMN05216215_104118</name>
</gene>
<keyword evidence="5" id="KW-1185">Reference proteome</keyword>
<evidence type="ECO:0000313" key="5">
    <source>
        <dbReference type="Proteomes" id="UP000199529"/>
    </source>
</evidence>
<sequence>MDCMARQALDRDELLAISRRCAEVFAEAGDSSPTVARLAEAAGMSQRSFYRYFPTKEDCLRPVFDEGSRAFADALTAQPPGTGLADAILRAFDLAFSTSTDEEARALMAVVFTEDVLRRVWLQATYEITDLLRPSVAALLGAPEGDLRTTVVCGQAALLTIVALEHSIRDGTPLAAAARAAAAVMFGPLAEPQTATPPGAARIATK</sequence>
<protein>
    <submittedName>
        <fullName evidence="4">Transcriptional regulator, TetR family</fullName>
    </submittedName>
</protein>
<dbReference type="Gene3D" id="1.10.10.60">
    <property type="entry name" value="Homeodomain-like"/>
    <property type="match status" value="1"/>
</dbReference>
<dbReference type="EMBL" id="FNOK01000041">
    <property type="protein sequence ID" value="SDY97576.1"/>
    <property type="molecule type" value="Genomic_DNA"/>
</dbReference>
<organism evidence="4 5">
    <name type="scientific">Saccharopolyspora shandongensis</name>
    <dbReference type="NCBI Taxonomy" id="418495"/>
    <lineage>
        <taxon>Bacteria</taxon>
        <taxon>Bacillati</taxon>
        <taxon>Actinomycetota</taxon>
        <taxon>Actinomycetes</taxon>
        <taxon>Pseudonocardiales</taxon>
        <taxon>Pseudonocardiaceae</taxon>
        <taxon>Saccharopolyspora</taxon>
    </lineage>
</organism>
<accession>A0A1H3P8Y4</accession>
<dbReference type="PROSITE" id="PS50977">
    <property type="entry name" value="HTH_TETR_2"/>
    <property type="match status" value="1"/>
</dbReference>
<dbReference type="SUPFAM" id="SSF46689">
    <property type="entry name" value="Homeodomain-like"/>
    <property type="match status" value="1"/>
</dbReference>
<feature type="domain" description="HTH tetR-type" evidence="3">
    <location>
        <begin position="11"/>
        <end position="71"/>
    </location>
</feature>
<dbReference type="STRING" id="418495.SAMN05216215_104118"/>
<dbReference type="GO" id="GO:0003677">
    <property type="term" value="F:DNA binding"/>
    <property type="evidence" value="ECO:0007669"/>
    <property type="project" value="UniProtKB-UniRule"/>
</dbReference>